<name>U4LHJ8_PYROM</name>
<feature type="transmembrane region" description="Helical" evidence="1">
    <location>
        <begin position="148"/>
        <end position="170"/>
    </location>
</feature>
<keyword evidence="3" id="KW-1185">Reference proteome</keyword>
<dbReference type="AlphaFoldDB" id="U4LHJ8"/>
<keyword evidence="1" id="KW-1133">Transmembrane helix</keyword>
<evidence type="ECO:0000313" key="2">
    <source>
        <dbReference type="EMBL" id="CCX31393.1"/>
    </source>
</evidence>
<evidence type="ECO:0000313" key="3">
    <source>
        <dbReference type="Proteomes" id="UP000018144"/>
    </source>
</evidence>
<dbReference type="EMBL" id="HF935596">
    <property type="protein sequence ID" value="CCX31393.1"/>
    <property type="molecule type" value="Genomic_DNA"/>
</dbReference>
<accession>U4LHJ8</accession>
<reference evidence="2 3" key="1">
    <citation type="journal article" date="2013" name="PLoS Genet.">
        <title>The genome and development-dependent transcriptomes of Pyronema confluens: a window into fungal evolution.</title>
        <authorList>
            <person name="Traeger S."/>
            <person name="Altegoer F."/>
            <person name="Freitag M."/>
            <person name="Gabaldon T."/>
            <person name="Kempken F."/>
            <person name="Kumar A."/>
            <person name="Marcet-Houben M."/>
            <person name="Poggeler S."/>
            <person name="Stajich J.E."/>
            <person name="Nowrousian M."/>
        </authorList>
    </citation>
    <scope>NUCLEOTIDE SEQUENCE [LARGE SCALE GENOMIC DNA]</scope>
    <source>
        <strain evidence="3">CBS 100304</strain>
        <tissue evidence="2">Vegetative mycelium</tissue>
    </source>
</reference>
<feature type="transmembrane region" description="Helical" evidence="1">
    <location>
        <begin position="114"/>
        <end position="136"/>
    </location>
</feature>
<dbReference type="Proteomes" id="UP000018144">
    <property type="component" value="Unassembled WGS sequence"/>
</dbReference>
<organism evidence="2 3">
    <name type="scientific">Pyronema omphalodes (strain CBS 100304)</name>
    <name type="common">Pyronema confluens</name>
    <dbReference type="NCBI Taxonomy" id="1076935"/>
    <lineage>
        <taxon>Eukaryota</taxon>
        <taxon>Fungi</taxon>
        <taxon>Dikarya</taxon>
        <taxon>Ascomycota</taxon>
        <taxon>Pezizomycotina</taxon>
        <taxon>Pezizomycetes</taxon>
        <taxon>Pezizales</taxon>
        <taxon>Pyronemataceae</taxon>
        <taxon>Pyronema</taxon>
    </lineage>
</organism>
<keyword evidence="1" id="KW-0472">Membrane</keyword>
<proteinExistence type="predicted"/>
<evidence type="ECO:0000256" key="1">
    <source>
        <dbReference type="SAM" id="Phobius"/>
    </source>
</evidence>
<gene>
    <name evidence="2" type="ORF">PCON_10740</name>
</gene>
<keyword evidence="1" id="KW-0812">Transmembrane</keyword>
<protein>
    <submittedName>
        <fullName evidence="2">Uncharacterized protein</fullName>
    </submittedName>
</protein>
<sequence length="172" mass="20100">MERQETFANMPPCTLCIDYLTQFKCCIGETRFEYYMAVVRLVQLNQIDQDMLEQILIQCEYLTKVKDCIGETRFEYYMAMVRLVQLNHIDQDTLEEILFQYVGFSKELIIVVKFFLGFAKLLATVPHLGALGWILFCDKGYVDECIPLVRWGIFLVLDFASSFLSVIIPFNQ</sequence>